<dbReference type="Proteomes" id="UP000196573">
    <property type="component" value="Unassembled WGS sequence"/>
</dbReference>
<protein>
    <submittedName>
        <fullName evidence="3">Uncharacterized protein</fullName>
    </submittedName>
</protein>
<feature type="chain" id="PRO_5013095389" evidence="2">
    <location>
        <begin position="18"/>
        <end position="104"/>
    </location>
</feature>
<evidence type="ECO:0000256" key="1">
    <source>
        <dbReference type="SAM" id="Phobius"/>
    </source>
</evidence>
<evidence type="ECO:0000313" key="4">
    <source>
        <dbReference type="Proteomes" id="UP000196573"/>
    </source>
</evidence>
<proteinExistence type="predicted"/>
<keyword evidence="1" id="KW-1133">Transmembrane helix</keyword>
<keyword evidence="4" id="KW-1185">Reference proteome</keyword>
<name>A0A1X7ARD4_9GAMM</name>
<accession>A0A1X7ARD4</accession>
<dbReference type="PROSITE" id="PS51257">
    <property type="entry name" value="PROKAR_LIPOPROTEIN"/>
    <property type="match status" value="1"/>
</dbReference>
<feature type="signal peptide" evidence="2">
    <location>
        <begin position="1"/>
        <end position="17"/>
    </location>
</feature>
<keyword evidence="1" id="KW-0812">Transmembrane</keyword>
<dbReference type="RefSeq" id="WP_087113318.1">
    <property type="nucleotide sequence ID" value="NZ_CBCSCN010000020.1"/>
</dbReference>
<keyword evidence="1" id="KW-0472">Membrane</keyword>
<evidence type="ECO:0000256" key="2">
    <source>
        <dbReference type="SAM" id="SignalP"/>
    </source>
</evidence>
<organism evidence="3 4">
    <name type="scientific">Parendozoicomonas haliclonae</name>
    <dbReference type="NCBI Taxonomy" id="1960125"/>
    <lineage>
        <taxon>Bacteria</taxon>
        <taxon>Pseudomonadati</taxon>
        <taxon>Pseudomonadota</taxon>
        <taxon>Gammaproteobacteria</taxon>
        <taxon>Oceanospirillales</taxon>
        <taxon>Endozoicomonadaceae</taxon>
        <taxon>Parendozoicomonas</taxon>
    </lineage>
</organism>
<gene>
    <name evidence="3" type="ORF">EHSB41UT_04699</name>
</gene>
<feature type="transmembrane region" description="Helical" evidence="1">
    <location>
        <begin position="74"/>
        <end position="96"/>
    </location>
</feature>
<dbReference type="EMBL" id="FWPT01000018">
    <property type="protein sequence ID" value="SMA50881.1"/>
    <property type="molecule type" value="Genomic_DNA"/>
</dbReference>
<dbReference type="AlphaFoldDB" id="A0A1X7ARD4"/>
<keyword evidence="2" id="KW-0732">Signal</keyword>
<reference evidence="3 4" key="1">
    <citation type="submission" date="2017-03" db="EMBL/GenBank/DDBJ databases">
        <authorList>
            <person name="Afonso C.L."/>
            <person name="Miller P.J."/>
            <person name="Scott M.A."/>
            <person name="Spackman E."/>
            <person name="Goraichik I."/>
            <person name="Dimitrov K.M."/>
            <person name="Suarez D.L."/>
            <person name="Swayne D.E."/>
        </authorList>
    </citation>
    <scope>NUCLEOTIDE SEQUENCE [LARGE SCALE GENOMIC DNA]</scope>
    <source>
        <strain evidence="3">SB41UT1</strain>
    </source>
</reference>
<evidence type="ECO:0000313" key="3">
    <source>
        <dbReference type="EMBL" id="SMA50881.1"/>
    </source>
</evidence>
<sequence>MKISAQGLLAGALAAFALPVAAISCLPKSVLRCTGIADGVQSYLHDWLGYGCKPNMEGKNIFQRSVKNVTHKGLAVTSGLIVITGALAICISAAIVKAVTGKEL</sequence>